<evidence type="ECO:0000313" key="3">
    <source>
        <dbReference type="Proteomes" id="UP000886891"/>
    </source>
</evidence>
<evidence type="ECO:0000313" key="2">
    <source>
        <dbReference type="EMBL" id="HIV00314.1"/>
    </source>
</evidence>
<sequence length="218" mass="24206">MLTAHGGALGTGRNTRRYFDTIAAWPMEAIEVDIQKGRGKLYLAHILPKLSLKKAILMEDVFAFCLKYGKKVNCDTKQRGLAEEIVSLAESMGAADRIYFTGSFSADEVPALRSGAIAYVNTHFFRHIGTSPEKLDEVKRYLDSFGNPGLKGVNVNFNIATDAFLQKANEVGLGVSVYTVDREDELIRVLRHRPDNVTTNRIDLALRLREEREGGSAI</sequence>
<dbReference type="GO" id="GO:0006629">
    <property type="term" value="P:lipid metabolic process"/>
    <property type="evidence" value="ECO:0007669"/>
    <property type="project" value="InterPro"/>
</dbReference>
<evidence type="ECO:0000259" key="1">
    <source>
        <dbReference type="Pfam" id="PF03009"/>
    </source>
</evidence>
<protein>
    <submittedName>
        <fullName evidence="2">Glycerophosphodiester phosphodiesterase</fullName>
    </submittedName>
</protein>
<dbReference type="Proteomes" id="UP000886891">
    <property type="component" value="Unassembled WGS sequence"/>
</dbReference>
<dbReference type="GO" id="GO:0008081">
    <property type="term" value="F:phosphoric diester hydrolase activity"/>
    <property type="evidence" value="ECO:0007669"/>
    <property type="project" value="InterPro"/>
</dbReference>
<reference evidence="2" key="1">
    <citation type="submission" date="2020-10" db="EMBL/GenBank/DDBJ databases">
        <authorList>
            <person name="Gilroy R."/>
        </authorList>
    </citation>
    <scope>NUCLEOTIDE SEQUENCE</scope>
    <source>
        <strain evidence="2">23406</strain>
    </source>
</reference>
<comment type="caution">
    <text evidence="2">The sequence shown here is derived from an EMBL/GenBank/DDBJ whole genome shotgun (WGS) entry which is preliminary data.</text>
</comment>
<dbReference type="SUPFAM" id="SSF51695">
    <property type="entry name" value="PLC-like phosphodiesterases"/>
    <property type="match status" value="1"/>
</dbReference>
<proteinExistence type="predicted"/>
<dbReference type="CDD" id="cd08556">
    <property type="entry name" value="GDPD"/>
    <property type="match status" value="1"/>
</dbReference>
<reference evidence="2" key="2">
    <citation type="journal article" date="2021" name="PeerJ">
        <title>Extensive microbial diversity within the chicken gut microbiome revealed by metagenomics and culture.</title>
        <authorList>
            <person name="Gilroy R."/>
            <person name="Ravi A."/>
            <person name="Getino M."/>
            <person name="Pursley I."/>
            <person name="Horton D.L."/>
            <person name="Alikhan N.F."/>
            <person name="Baker D."/>
            <person name="Gharbi K."/>
            <person name="Hall N."/>
            <person name="Watson M."/>
            <person name="Adriaenssens E.M."/>
            <person name="Foster-Nyarko E."/>
            <person name="Jarju S."/>
            <person name="Secka A."/>
            <person name="Antonio M."/>
            <person name="Oren A."/>
            <person name="Chaudhuri R.R."/>
            <person name="La Ragione R."/>
            <person name="Hildebrand F."/>
            <person name="Pallen M.J."/>
        </authorList>
    </citation>
    <scope>NUCLEOTIDE SEQUENCE</scope>
    <source>
        <strain evidence="2">23406</strain>
    </source>
</reference>
<dbReference type="InterPro" id="IPR017946">
    <property type="entry name" value="PLC-like_Pdiesterase_TIM-brl"/>
</dbReference>
<dbReference type="AlphaFoldDB" id="A0A9D1NBZ7"/>
<name>A0A9D1NBZ7_9FIRM</name>
<dbReference type="Pfam" id="PF03009">
    <property type="entry name" value="GDPD"/>
    <property type="match status" value="1"/>
</dbReference>
<dbReference type="InterPro" id="IPR030395">
    <property type="entry name" value="GP_PDE_dom"/>
</dbReference>
<dbReference type="Gene3D" id="3.20.20.190">
    <property type="entry name" value="Phosphatidylinositol (PI) phosphodiesterase"/>
    <property type="match status" value="1"/>
</dbReference>
<dbReference type="EMBL" id="DVOH01000031">
    <property type="protein sequence ID" value="HIV00314.1"/>
    <property type="molecule type" value="Genomic_DNA"/>
</dbReference>
<gene>
    <name evidence="2" type="ORF">IAB14_04270</name>
</gene>
<organism evidence="2 3">
    <name type="scientific">Candidatus Stercoripulliclostridium merdipullorum</name>
    <dbReference type="NCBI Taxonomy" id="2840952"/>
    <lineage>
        <taxon>Bacteria</taxon>
        <taxon>Bacillati</taxon>
        <taxon>Bacillota</taxon>
        <taxon>Clostridia</taxon>
        <taxon>Eubacteriales</taxon>
        <taxon>Candidatus Stercoripulliclostridium</taxon>
    </lineage>
</organism>
<feature type="domain" description="GP-PDE" evidence="1">
    <location>
        <begin position="71"/>
        <end position="203"/>
    </location>
</feature>
<accession>A0A9D1NBZ7</accession>